<dbReference type="InterPro" id="IPR002877">
    <property type="entry name" value="RNA_MeTrfase_FtsJ_dom"/>
</dbReference>
<protein>
    <submittedName>
        <fullName evidence="5">TlyA family RNA methyltransferase</fullName>
    </submittedName>
</protein>
<comment type="similarity">
    <text evidence="2">Belongs to the TlyA family.</text>
</comment>
<dbReference type="CDD" id="cd00165">
    <property type="entry name" value="S4"/>
    <property type="match status" value="1"/>
</dbReference>
<dbReference type="Proteomes" id="UP001324634">
    <property type="component" value="Chromosome"/>
</dbReference>
<dbReference type="PANTHER" id="PTHR32319">
    <property type="entry name" value="BACTERIAL HEMOLYSIN-LIKE PROTEIN"/>
    <property type="match status" value="1"/>
</dbReference>
<dbReference type="GO" id="GO:0008168">
    <property type="term" value="F:methyltransferase activity"/>
    <property type="evidence" value="ECO:0007669"/>
    <property type="project" value="UniProtKB-KW"/>
</dbReference>
<organism evidence="5 6">
    <name type="scientific">Peredibacter starrii</name>
    <dbReference type="NCBI Taxonomy" id="28202"/>
    <lineage>
        <taxon>Bacteria</taxon>
        <taxon>Pseudomonadati</taxon>
        <taxon>Bdellovibrionota</taxon>
        <taxon>Bacteriovoracia</taxon>
        <taxon>Bacteriovoracales</taxon>
        <taxon>Bacteriovoracaceae</taxon>
        <taxon>Peredibacter</taxon>
    </lineage>
</organism>
<dbReference type="InterPro" id="IPR047048">
    <property type="entry name" value="TlyA"/>
</dbReference>
<keyword evidence="1 3" id="KW-0694">RNA-binding</keyword>
<dbReference type="EMBL" id="CP139487">
    <property type="protein sequence ID" value="WPU65139.1"/>
    <property type="molecule type" value="Genomic_DNA"/>
</dbReference>
<dbReference type="Pfam" id="PF01479">
    <property type="entry name" value="S4"/>
    <property type="match status" value="1"/>
</dbReference>
<feature type="domain" description="RNA-binding S4" evidence="4">
    <location>
        <begin position="3"/>
        <end position="66"/>
    </location>
</feature>
<dbReference type="Gene3D" id="3.40.50.150">
    <property type="entry name" value="Vaccinia Virus protein VP39"/>
    <property type="match status" value="1"/>
</dbReference>
<dbReference type="SUPFAM" id="SSF53335">
    <property type="entry name" value="S-adenosyl-L-methionine-dependent methyltransferases"/>
    <property type="match status" value="1"/>
</dbReference>
<gene>
    <name evidence="5" type="ORF">SOO65_00045</name>
</gene>
<sequence length="239" mass="26245">MKERADKVLADKGLASTRSQAKSLIENGDVTVNGVVIKKAGEMIDPESKIEITTSLYVGRGAFKLEKALEEFKIEIKDKVFLDLGASTGGFTEVLLLNGAKKVYAIDVGHDQLAPKLREDSRVVNMEGTNIRELTSLPEMAEGAVMDLSFISITKVLDAVKTLLNPGSPLIVLVKPQFEAGKERMPKDNVIKDPKLQQQVLKEVLDFATANGWQHLKTIDSPIEGKSGNKEFLSWLVRV</sequence>
<dbReference type="NCBIfam" id="TIGR00478">
    <property type="entry name" value="tly"/>
    <property type="match status" value="1"/>
</dbReference>
<dbReference type="Gene3D" id="3.10.290.10">
    <property type="entry name" value="RNA-binding S4 domain"/>
    <property type="match status" value="1"/>
</dbReference>
<proteinExistence type="inferred from homology"/>
<evidence type="ECO:0000256" key="1">
    <source>
        <dbReference type="ARBA" id="ARBA00022884"/>
    </source>
</evidence>
<dbReference type="InterPro" id="IPR004538">
    <property type="entry name" value="Hemolysin_A/TlyA"/>
</dbReference>
<dbReference type="Pfam" id="PF01728">
    <property type="entry name" value="FtsJ"/>
    <property type="match status" value="1"/>
</dbReference>
<evidence type="ECO:0000259" key="4">
    <source>
        <dbReference type="SMART" id="SM00363"/>
    </source>
</evidence>
<keyword evidence="5" id="KW-0808">Transferase</keyword>
<evidence type="ECO:0000256" key="3">
    <source>
        <dbReference type="PROSITE-ProRule" id="PRU00182"/>
    </source>
</evidence>
<dbReference type="KEGG" id="psti:SOO65_00045"/>
<evidence type="ECO:0000313" key="6">
    <source>
        <dbReference type="Proteomes" id="UP001324634"/>
    </source>
</evidence>
<accession>A0AAX4HQD2</accession>
<keyword evidence="6" id="KW-1185">Reference proteome</keyword>
<dbReference type="PIRSF" id="PIRSF005578">
    <property type="entry name" value="TlyA"/>
    <property type="match status" value="1"/>
</dbReference>
<dbReference type="GO" id="GO:0032259">
    <property type="term" value="P:methylation"/>
    <property type="evidence" value="ECO:0007669"/>
    <property type="project" value="UniProtKB-KW"/>
</dbReference>
<evidence type="ECO:0000256" key="2">
    <source>
        <dbReference type="ARBA" id="ARBA00029460"/>
    </source>
</evidence>
<dbReference type="CDD" id="cd02440">
    <property type="entry name" value="AdoMet_MTases"/>
    <property type="match status" value="1"/>
</dbReference>
<evidence type="ECO:0000313" key="5">
    <source>
        <dbReference type="EMBL" id="WPU65139.1"/>
    </source>
</evidence>
<dbReference type="AlphaFoldDB" id="A0AAX4HQD2"/>
<reference evidence="5 6" key="1">
    <citation type="submission" date="2023-11" db="EMBL/GenBank/DDBJ databases">
        <title>Peredibacter starrii A3.12.</title>
        <authorList>
            <person name="Mitchell R.J."/>
        </authorList>
    </citation>
    <scope>NUCLEOTIDE SEQUENCE [LARGE SCALE GENOMIC DNA]</scope>
    <source>
        <strain evidence="5 6">A3.12</strain>
    </source>
</reference>
<name>A0AAX4HQD2_9BACT</name>
<dbReference type="InterPro" id="IPR036986">
    <property type="entry name" value="S4_RNA-bd_sf"/>
</dbReference>
<dbReference type="SMART" id="SM00363">
    <property type="entry name" value="S4"/>
    <property type="match status" value="1"/>
</dbReference>
<dbReference type="SUPFAM" id="SSF55174">
    <property type="entry name" value="Alpha-L RNA-binding motif"/>
    <property type="match status" value="1"/>
</dbReference>
<dbReference type="InterPro" id="IPR002942">
    <property type="entry name" value="S4_RNA-bd"/>
</dbReference>
<dbReference type="GO" id="GO:0003723">
    <property type="term" value="F:RNA binding"/>
    <property type="evidence" value="ECO:0007669"/>
    <property type="project" value="UniProtKB-KW"/>
</dbReference>
<dbReference type="PANTHER" id="PTHR32319:SF0">
    <property type="entry name" value="BACTERIAL HEMOLYSIN-LIKE PROTEIN"/>
    <property type="match status" value="1"/>
</dbReference>
<dbReference type="PROSITE" id="PS50889">
    <property type="entry name" value="S4"/>
    <property type="match status" value="1"/>
</dbReference>
<dbReference type="InterPro" id="IPR029063">
    <property type="entry name" value="SAM-dependent_MTases_sf"/>
</dbReference>
<keyword evidence="5" id="KW-0489">Methyltransferase</keyword>
<dbReference type="RefSeq" id="WP_321395209.1">
    <property type="nucleotide sequence ID" value="NZ_CP139487.1"/>
</dbReference>